<feature type="domain" description="DUF4340" evidence="1">
    <location>
        <begin position="84"/>
        <end position="249"/>
    </location>
</feature>
<name>A0A857JRD3_9ALTE</name>
<dbReference type="Pfam" id="PF14238">
    <property type="entry name" value="DUF4340"/>
    <property type="match status" value="1"/>
</dbReference>
<evidence type="ECO:0000313" key="3">
    <source>
        <dbReference type="Proteomes" id="UP000464524"/>
    </source>
</evidence>
<dbReference type="AlphaFoldDB" id="A0A857JRD3"/>
<accession>A0A857JRD3</accession>
<dbReference type="InterPro" id="IPR025641">
    <property type="entry name" value="DUF4340"/>
</dbReference>
<dbReference type="KEGG" id="pmes:FX988_03768"/>
<reference evidence="2 3" key="1">
    <citation type="submission" date="2019-12" db="EMBL/GenBank/DDBJ databases">
        <title>Genome sequencing and assembly of endphytes of Porphyra tenera.</title>
        <authorList>
            <person name="Park J.M."/>
            <person name="Shin R."/>
            <person name="Jo S.H."/>
        </authorList>
    </citation>
    <scope>NUCLEOTIDE SEQUENCE [LARGE SCALE GENOMIC DNA]</scope>
    <source>
        <strain evidence="2 3">GPM4</strain>
    </source>
</reference>
<dbReference type="PROSITE" id="PS51257">
    <property type="entry name" value="PROKAR_LIPOPROTEIN"/>
    <property type="match status" value="1"/>
</dbReference>
<protein>
    <recommendedName>
        <fullName evidence="1">DUF4340 domain-containing protein</fullName>
    </recommendedName>
</protein>
<organism evidence="2 3">
    <name type="scientific">Paraglaciecola mesophila</name>
    <dbReference type="NCBI Taxonomy" id="197222"/>
    <lineage>
        <taxon>Bacteria</taxon>
        <taxon>Pseudomonadati</taxon>
        <taxon>Pseudomonadota</taxon>
        <taxon>Gammaproteobacteria</taxon>
        <taxon>Alteromonadales</taxon>
        <taxon>Alteromonadaceae</taxon>
        <taxon>Paraglaciecola</taxon>
    </lineage>
</organism>
<proteinExistence type="predicted"/>
<evidence type="ECO:0000259" key="1">
    <source>
        <dbReference type="Pfam" id="PF14238"/>
    </source>
</evidence>
<dbReference type="Proteomes" id="UP000464524">
    <property type="component" value="Chromosome"/>
</dbReference>
<evidence type="ECO:0000313" key="2">
    <source>
        <dbReference type="EMBL" id="QHJ13507.1"/>
    </source>
</evidence>
<dbReference type="OrthoDB" id="6384455at2"/>
<dbReference type="RefSeq" id="WP_160181593.1">
    <property type="nucleotide sequence ID" value="NZ_CP047656.1"/>
</dbReference>
<gene>
    <name evidence="2" type="ORF">FX988_03768</name>
</gene>
<dbReference type="EMBL" id="CP047656">
    <property type="protein sequence ID" value="QHJ13507.1"/>
    <property type="molecule type" value="Genomic_DNA"/>
</dbReference>
<keyword evidence="3" id="KW-1185">Reference proteome</keyword>
<sequence>MNRSLVVLVAMTILACGAGYWLLQSNLNSQDSVQKALPSLSDSAASVDRVTLTNATGVLLNARRDGDRWQTEVYSDDSTQIGMFPVEREKLANLVNALAQAELIEPKTNKKSNYHHLGLQDISANDSLATLVTLGGNGKSWQILVGNHSSIGNKSYLRQPKQTQAWLSDRTVDLPLTNSEWLQQPILPFDETDLSSISRIDGDAWQIVRTEPDEGFVLTGRGENQALKYAGVLDAIALNVAGLHFEQLMPLSSLEWETLDPMVMLDVSTAYGHAFRIELAQQQDSAYLRISNATPRDYWANWIYKVAKFNAEQLNKNLADFLLEKAQEEAQQPIRSYPIDEGESPR</sequence>